<dbReference type="Gene3D" id="1.20.1530.20">
    <property type="match status" value="1"/>
</dbReference>
<feature type="transmembrane region" description="Helical" evidence="5">
    <location>
        <begin position="180"/>
        <end position="200"/>
    </location>
</feature>
<proteinExistence type="predicted"/>
<dbReference type="KEGG" id="chk:D4L85_14830"/>
<dbReference type="InterPro" id="IPR002657">
    <property type="entry name" value="BilAc:Na_symport/Acr3"/>
</dbReference>
<dbReference type="GO" id="GO:0016020">
    <property type="term" value="C:membrane"/>
    <property type="evidence" value="ECO:0007669"/>
    <property type="project" value="UniProtKB-SubCell"/>
</dbReference>
<sequence>MHPETPSINFSEGSITLMNICLAFIMLSTALEIKREHFTQLLSQRKAVITGLLGQYVLLPLVTVIVVTLLPISNGVALGLIMVSSCPGGSVSNFFSLHARGNVALAVALTGFSSMFAFIMTPANFFFWSSLVPSLHSDVKELHVDFWSLTSKMILVLLLPLVTSMFVAEKWPAIAKRVAKPARIISIIILTMFVVMAFLNNKSILIDTFHKIFWIVLLTNGCGLACAYFFSKVLKNNEAVNRTVAIETSVHNSGLGLILIFSFFGGNVEMALVAAWWGIWHLVSGFGFASFMRGRPLPAPTT</sequence>
<dbReference type="AlphaFoldDB" id="A0A385SN33"/>
<evidence type="ECO:0000256" key="1">
    <source>
        <dbReference type="ARBA" id="ARBA00004141"/>
    </source>
</evidence>
<dbReference type="PANTHER" id="PTHR10361">
    <property type="entry name" value="SODIUM-BILE ACID COTRANSPORTER"/>
    <property type="match status" value="1"/>
</dbReference>
<feature type="transmembrane region" description="Helical" evidence="5">
    <location>
        <begin position="52"/>
        <end position="70"/>
    </location>
</feature>
<feature type="transmembrane region" description="Helical" evidence="5">
    <location>
        <begin position="76"/>
        <end position="96"/>
    </location>
</feature>
<feature type="transmembrane region" description="Helical" evidence="5">
    <location>
        <begin position="13"/>
        <end position="31"/>
    </location>
</feature>
<evidence type="ECO:0000256" key="2">
    <source>
        <dbReference type="ARBA" id="ARBA00022692"/>
    </source>
</evidence>
<dbReference type="Proteomes" id="UP000266183">
    <property type="component" value="Chromosome"/>
</dbReference>
<feature type="transmembrane region" description="Helical" evidence="5">
    <location>
        <begin position="212"/>
        <end position="231"/>
    </location>
</feature>
<reference evidence="7" key="1">
    <citation type="submission" date="2018-09" db="EMBL/GenBank/DDBJ databases">
        <title>Chryseolinea sp. KIS68-18 isolated from soil.</title>
        <authorList>
            <person name="Weon H.-Y."/>
            <person name="Kwon S.-W."/>
            <person name="Lee S.A."/>
        </authorList>
    </citation>
    <scope>NUCLEOTIDE SEQUENCE [LARGE SCALE GENOMIC DNA]</scope>
    <source>
        <strain evidence="7">KIS68-18</strain>
    </source>
</reference>
<dbReference type="RefSeq" id="WP_119755026.1">
    <property type="nucleotide sequence ID" value="NZ_CP032382.1"/>
</dbReference>
<dbReference type="InterPro" id="IPR038770">
    <property type="entry name" value="Na+/solute_symporter_sf"/>
</dbReference>
<dbReference type="Pfam" id="PF01758">
    <property type="entry name" value="SBF"/>
    <property type="match status" value="1"/>
</dbReference>
<organism evidence="6 7">
    <name type="scientific">Chryseolinea soli</name>
    <dbReference type="NCBI Taxonomy" id="2321403"/>
    <lineage>
        <taxon>Bacteria</taxon>
        <taxon>Pseudomonadati</taxon>
        <taxon>Bacteroidota</taxon>
        <taxon>Cytophagia</taxon>
        <taxon>Cytophagales</taxon>
        <taxon>Fulvivirgaceae</taxon>
        <taxon>Chryseolinea</taxon>
    </lineage>
</organism>
<keyword evidence="3 5" id="KW-1133">Transmembrane helix</keyword>
<protein>
    <submittedName>
        <fullName evidence="6">Bile acid:sodium symporter family protein</fullName>
    </submittedName>
</protein>
<evidence type="ECO:0000313" key="6">
    <source>
        <dbReference type="EMBL" id="AYB31761.1"/>
    </source>
</evidence>
<evidence type="ECO:0000256" key="5">
    <source>
        <dbReference type="SAM" id="Phobius"/>
    </source>
</evidence>
<feature type="transmembrane region" description="Helical" evidence="5">
    <location>
        <begin position="146"/>
        <end position="168"/>
    </location>
</feature>
<feature type="transmembrane region" description="Helical" evidence="5">
    <location>
        <begin position="103"/>
        <end position="126"/>
    </location>
</feature>
<evidence type="ECO:0000256" key="4">
    <source>
        <dbReference type="ARBA" id="ARBA00023136"/>
    </source>
</evidence>
<dbReference type="OrthoDB" id="9806785at2"/>
<keyword evidence="7" id="KW-1185">Reference proteome</keyword>
<keyword evidence="4 5" id="KW-0472">Membrane</keyword>
<dbReference type="PANTHER" id="PTHR10361:SF28">
    <property type="entry name" value="P3 PROTEIN-RELATED"/>
    <property type="match status" value="1"/>
</dbReference>
<evidence type="ECO:0000256" key="3">
    <source>
        <dbReference type="ARBA" id="ARBA00022989"/>
    </source>
</evidence>
<accession>A0A385SN33</accession>
<dbReference type="InterPro" id="IPR004710">
    <property type="entry name" value="Bilac:Na_transpt"/>
</dbReference>
<evidence type="ECO:0000313" key="7">
    <source>
        <dbReference type="Proteomes" id="UP000266183"/>
    </source>
</evidence>
<keyword evidence="2 5" id="KW-0812">Transmembrane</keyword>
<gene>
    <name evidence="6" type="ORF">D4L85_14830</name>
</gene>
<dbReference type="EMBL" id="CP032382">
    <property type="protein sequence ID" value="AYB31761.1"/>
    <property type="molecule type" value="Genomic_DNA"/>
</dbReference>
<comment type="subcellular location">
    <subcellularLocation>
        <location evidence="1">Membrane</location>
        <topology evidence="1">Multi-pass membrane protein</topology>
    </subcellularLocation>
</comment>
<name>A0A385SN33_9BACT</name>